<dbReference type="AlphaFoldDB" id="A0AAJ2X078"/>
<organism evidence="2 3">
    <name type="scientific">Xanthomonas campestris pv. papavericola</name>
    <dbReference type="NCBI Taxonomy" id="487881"/>
    <lineage>
        <taxon>Bacteria</taxon>
        <taxon>Pseudomonadati</taxon>
        <taxon>Pseudomonadota</taxon>
        <taxon>Gammaproteobacteria</taxon>
        <taxon>Lysobacterales</taxon>
        <taxon>Lysobacteraceae</taxon>
        <taxon>Xanthomonas</taxon>
    </lineage>
</organism>
<comment type="caution">
    <text evidence="2">The sequence shown here is derived from an EMBL/GenBank/DDBJ whole genome shotgun (WGS) entry which is preliminary data.</text>
</comment>
<feature type="transmembrane region" description="Helical" evidence="1">
    <location>
        <begin position="21"/>
        <end position="40"/>
    </location>
</feature>
<keyword evidence="1" id="KW-1133">Transmembrane helix</keyword>
<dbReference type="InterPro" id="IPR011990">
    <property type="entry name" value="TPR-like_helical_dom_sf"/>
</dbReference>
<dbReference type="Gene3D" id="1.25.40.10">
    <property type="entry name" value="Tetratricopeptide repeat domain"/>
    <property type="match status" value="1"/>
</dbReference>
<evidence type="ECO:0000256" key="1">
    <source>
        <dbReference type="SAM" id="Phobius"/>
    </source>
</evidence>
<reference evidence="2" key="2">
    <citation type="submission" date="2024-01" db="EMBL/GenBank/DDBJ databases">
        <title>Long-read genome sequencing of X. campestris pv. papavericola.</title>
        <authorList>
            <person name="Hussain R.M.F."/>
            <person name="Greer S."/>
            <person name="Harrison J."/>
            <person name="Grant M."/>
            <person name="Vicente J."/>
            <person name="Studholme D.J."/>
        </authorList>
    </citation>
    <scope>NUCLEOTIDE SEQUENCE</scope>
    <source>
        <strain evidence="2">NCPPB 2970</strain>
    </source>
</reference>
<name>A0AAJ2X078_XANCA</name>
<evidence type="ECO:0000313" key="3">
    <source>
        <dbReference type="Proteomes" id="UP001297361"/>
    </source>
</evidence>
<sequence>MSCLLGMEAVQLLMRGTPLKRIALAAMAVLALVTIALLYLHGQPDVLENAPSTGKQVATVDASEASDRVTIAGHDATPATTWASASSAEIDRDFHDTRNRAESGDPVAQRKLAQMYERCMLYSQSPENFRAMLEMYAQHTKEDAARFSAVAQRLSHYCDSIDSGKRIPMVAYQLWYAEAARRGDLIAQIKVATTIENQPTEAAYRELVAKAFQSRDPEAIFALGDMLSLAKASVDLGAYASQPGGNYSEYAWELAACRAGAECSPGSFRMDSACMAGMCNGSSFESQIKHNFIPPSQLKFLERDVERIRSLLEANN</sequence>
<reference evidence="2" key="1">
    <citation type="submission" date="2021-10" db="EMBL/GenBank/DDBJ databases">
        <authorList>
            <person name="Hussein R."/>
            <person name="Harrison J."/>
            <person name="Studholme D.J."/>
            <person name="Vicente J."/>
            <person name="Grant M."/>
        </authorList>
    </citation>
    <scope>NUCLEOTIDE SEQUENCE</scope>
    <source>
        <strain evidence="2">NCPPB 2970</strain>
    </source>
</reference>
<keyword evidence="1" id="KW-0472">Membrane</keyword>
<dbReference type="EMBL" id="JAJFNJ020000003">
    <property type="protein sequence ID" value="MEC3886453.1"/>
    <property type="molecule type" value="Genomic_DNA"/>
</dbReference>
<protein>
    <submittedName>
        <fullName evidence="2">Uncharacterized protein</fullName>
    </submittedName>
</protein>
<dbReference type="Proteomes" id="UP001297361">
    <property type="component" value="Unassembled WGS sequence"/>
</dbReference>
<dbReference type="RefSeq" id="WP_228426721.1">
    <property type="nucleotide sequence ID" value="NZ_JAJFNJ020000003.1"/>
</dbReference>
<keyword evidence="1" id="KW-0812">Transmembrane</keyword>
<gene>
    <name evidence="2" type="ORF">LLE72_001435</name>
</gene>
<evidence type="ECO:0000313" key="2">
    <source>
        <dbReference type="EMBL" id="MEC3886453.1"/>
    </source>
</evidence>
<accession>A0AAJ2X078</accession>
<proteinExistence type="predicted"/>